<protein>
    <submittedName>
        <fullName evidence="1">Uncharacterized protein</fullName>
    </submittedName>
</protein>
<comment type="caution">
    <text evidence="1">The sequence shown here is derived from an EMBL/GenBank/DDBJ whole genome shotgun (WGS) entry which is preliminary data.</text>
</comment>
<dbReference type="AlphaFoldDB" id="A0A3R7VZ42"/>
<dbReference type="InterPro" id="IPR008978">
    <property type="entry name" value="HSP20-like_chaperone"/>
</dbReference>
<reference evidence="1 2" key="1">
    <citation type="submission" date="2018-08" db="EMBL/GenBank/DDBJ databases">
        <title>The metabolism and importance of syntrophic acetate oxidation coupled to methane or sulfide production in haloalkaline environments.</title>
        <authorList>
            <person name="Timmers P.H.A."/>
            <person name="Vavourakis C.D."/>
            <person name="Sorokin D.Y."/>
            <person name="Sinninghe Damste J.S."/>
            <person name="Muyzer G."/>
            <person name="Stams A.J.M."/>
            <person name="Plugge C.M."/>
        </authorList>
    </citation>
    <scope>NUCLEOTIDE SEQUENCE [LARGE SCALE GENOMIC DNA]</scope>
    <source>
        <strain evidence="1">MSAO_Arc3</strain>
    </source>
</reference>
<evidence type="ECO:0000313" key="2">
    <source>
        <dbReference type="Proteomes" id="UP000284763"/>
    </source>
</evidence>
<dbReference type="EMBL" id="QZAB01000091">
    <property type="protein sequence ID" value="RQD91101.1"/>
    <property type="molecule type" value="Genomic_DNA"/>
</dbReference>
<dbReference type="RefSeq" id="WP_259134602.1">
    <property type="nucleotide sequence ID" value="NZ_JANUCS010000007.1"/>
</dbReference>
<dbReference type="Gene3D" id="2.60.40.790">
    <property type="match status" value="1"/>
</dbReference>
<gene>
    <name evidence="1" type="ORF">D5R95_01310</name>
</gene>
<evidence type="ECO:0000313" key="1">
    <source>
        <dbReference type="EMBL" id="RQD91101.1"/>
    </source>
</evidence>
<dbReference type="SUPFAM" id="SSF49764">
    <property type="entry name" value="HSP20-like chaperones"/>
    <property type="match status" value="1"/>
</dbReference>
<dbReference type="Proteomes" id="UP000284763">
    <property type="component" value="Unassembled WGS sequence"/>
</dbReference>
<name>A0A3R7VZ42_9EURY</name>
<organism evidence="1 2">
    <name type="scientific">Methanosalsum natronophilum</name>
    <dbReference type="NCBI Taxonomy" id="768733"/>
    <lineage>
        <taxon>Archaea</taxon>
        <taxon>Methanobacteriati</taxon>
        <taxon>Methanobacteriota</taxon>
        <taxon>Stenosarchaea group</taxon>
        <taxon>Methanomicrobia</taxon>
        <taxon>Methanosarcinales</taxon>
        <taxon>Methanosarcinaceae</taxon>
        <taxon>Methanosalsum</taxon>
    </lineage>
</organism>
<dbReference type="CDD" id="cd00298">
    <property type="entry name" value="ACD_sHsps_p23-like"/>
    <property type="match status" value="1"/>
</dbReference>
<accession>A0A3R7VZ42</accession>
<proteinExistence type="predicted"/>
<sequence length="168" mass="19320">MVDKRRRPFDENGNNFGGEHIENIEQLINYISTIFEDNSNGPPDKPLVYGFTIIQTPGKKPEILGFKGALPDLTKIQGSQQIWIGQKEPYVDIIEDDNNLYVLIDIGTEELNLDYSLNEDRIELVSFEEHSNYRKEIELPRKINPDSLSETFKNGVLEITLEISENTY</sequence>